<dbReference type="SUPFAM" id="SSF56112">
    <property type="entry name" value="Protein kinase-like (PK-like)"/>
    <property type="match status" value="1"/>
</dbReference>
<dbReference type="GO" id="GO:0016020">
    <property type="term" value="C:membrane"/>
    <property type="evidence" value="ECO:0007669"/>
    <property type="project" value="UniProtKB-SubCell"/>
</dbReference>
<evidence type="ECO:0000256" key="11">
    <source>
        <dbReference type="ARBA" id="ARBA00022777"/>
    </source>
</evidence>
<dbReference type="InterPro" id="IPR032675">
    <property type="entry name" value="LRR_dom_sf"/>
</dbReference>
<dbReference type="InterPro" id="IPR011009">
    <property type="entry name" value="Kinase-like_dom_sf"/>
</dbReference>
<feature type="domain" description="Protein kinase" evidence="21">
    <location>
        <begin position="671"/>
        <end position="953"/>
    </location>
</feature>
<protein>
    <recommendedName>
        <fullName evidence="2">non-specific serine/threonine protein kinase</fullName>
        <ecNumber evidence="2">2.7.11.1</ecNumber>
    </recommendedName>
</protein>
<dbReference type="PROSITE" id="PS50011">
    <property type="entry name" value="PROTEIN_KINASE_DOM"/>
    <property type="match status" value="1"/>
</dbReference>
<keyword evidence="23" id="KW-1185">Reference proteome</keyword>
<dbReference type="EMBL" id="JAVIJP010000013">
    <property type="protein sequence ID" value="KAL3646233.1"/>
    <property type="molecule type" value="Genomic_DNA"/>
</dbReference>
<evidence type="ECO:0000313" key="23">
    <source>
        <dbReference type="Proteomes" id="UP001632038"/>
    </source>
</evidence>
<dbReference type="Gene3D" id="3.80.10.10">
    <property type="entry name" value="Ribonuclease Inhibitor"/>
    <property type="match status" value="4"/>
</dbReference>
<dbReference type="FunFam" id="2.60.120.430:FF:000004">
    <property type="entry name" value="Putative leucine-rich repeat receptor-like serine/threonine-protein kinase"/>
    <property type="match status" value="1"/>
</dbReference>
<dbReference type="InterPro" id="IPR001611">
    <property type="entry name" value="Leu-rich_rpt"/>
</dbReference>
<evidence type="ECO:0000256" key="2">
    <source>
        <dbReference type="ARBA" id="ARBA00012513"/>
    </source>
</evidence>
<evidence type="ECO:0000256" key="8">
    <source>
        <dbReference type="ARBA" id="ARBA00022729"/>
    </source>
</evidence>
<gene>
    <name evidence="22" type="ORF">CASFOL_011413</name>
</gene>
<keyword evidence="15" id="KW-0675">Receptor</keyword>
<dbReference type="InterPro" id="IPR008271">
    <property type="entry name" value="Ser/Thr_kinase_AS"/>
</dbReference>
<evidence type="ECO:0000256" key="1">
    <source>
        <dbReference type="ARBA" id="ARBA00004479"/>
    </source>
</evidence>
<dbReference type="Pfam" id="PF00560">
    <property type="entry name" value="LRR_1"/>
    <property type="match status" value="3"/>
</dbReference>
<feature type="region of interest" description="Disordered" evidence="19">
    <location>
        <begin position="978"/>
        <end position="1008"/>
    </location>
</feature>
<keyword evidence="5" id="KW-0433">Leucine-rich repeat</keyword>
<keyword evidence="10" id="KW-0547">Nucleotide-binding</keyword>
<dbReference type="InterPro" id="IPR001245">
    <property type="entry name" value="Ser-Thr/Tyr_kinase_cat_dom"/>
</dbReference>
<evidence type="ECO:0000256" key="10">
    <source>
        <dbReference type="ARBA" id="ARBA00022741"/>
    </source>
</evidence>
<feature type="transmembrane region" description="Helical" evidence="20">
    <location>
        <begin position="609"/>
        <end position="634"/>
    </location>
</feature>
<dbReference type="CDD" id="cd14066">
    <property type="entry name" value="STKc_IRAK"/>
    <property type="match status" value="1"/>
</dbReference>
<keyword evidence="4" id="KW-0597">Phosphoprotein</keyword>
<dbReference type="Gene3D" id="1.10.510.10">
    <property type="entry name" value="Transferase(Phosphotransferase) domain 1"/>
    <property type="match status" value="1"/>
</dbReference>
<dbReference type="SMART" id="SM00220">
    <property type="entry name" value="S_TKc"/>
    <property type="match status" value="1"/>
</dbReference>
<evidence type="ECO:0000256" key="19">
    <source>
        <dbReference type="SAM" id="MobiDB-lite"/>
    </source>
</evidence>
<proteinExistence type="predicted"/>
<dbReference type="InterPro" id="IPR021720">
    <property type="entry name" value="Malectin_dom"/>
</dbReference>
<dbReference type="Proteomes" id="UP001632038">
    <property type="component" value="Unassembled WGS sequence"/>
</dbReference>
<dbReference type="Pfam" id="PF07714">
    <property type="entry name" value="PK_Tyr_Ser-Thr"/>
    <property type="match status" value="1"/>
</dbReference>
<dbReference type="AlphaFoldDB" id="A0ABD3DVU1"/>
<keyword evidence="3" id="KW-0723">Serine/threonine-protein kinase</keyword>
<comment type="subcellular location">
    <subcellularLocation>
        <location evidence="1">Membrane</location>
        <topology evidence="1">Single-pass type I membrane protein</topology>
    </subcellularLocation>
</comment>
<reference evidence="23" key="1">
    <citation type="journal article" date="2024" name="IScience">
        <title>Strigolactones Initiate the Formation of Haustorium-like Structures in Castilleja.</title>
        <authorList>
            <person name="Buerger M."/>
            <person name="Peterson D."/>
            <person name="Chory J."/>
        </authorList>
    </citation>
    <scope>NUCLEOTIDE SEQUENCE [LARGE SCALE GENOMIC DNA]</scope>
</reference>
<evidence type="ECO:0000256" key="9">
    <source>
        <dbReference type="ARBA" id="ARBA00022737"/>
    </source>
</evidence>
<keyword evidence="12" id="KW-0067">ATP-binding</keyword>
<evidence type="ECO:0000256" key="17">
    <source>
        <dbReference type="ARBA" id="ARBA00047899"/>
    </source>
</evidence>
<dbReference type="SUPFAM" id="SSF52058">
    <property type="entry name" value="L domain-like"/>
    <property type="match status" value="1"/>
</dbReference>
<dbReference type="PROSITE" id="PS00108">
    <property type="entry name" value="PROTEIN_KINASE_ST"/>
    <property type="match status" value="1"/>
</dbReference>
<accession>A0ABD3DVU1</accession>
<comment type="catalytic activity">
    <reaction evidence="18">
        <text>L-seryl-[protein] + ATP = O-phospho-L-seryl-[protein] + ADP + H(+)</text>
        <dbReference type="Rhea" id="RHEA:17989"/>
        <dbReference type="Rhea" id="RHEA-COMP:9863"/>
        <dbReference type="Rhea" id="RHEA-COMP:11604"/>
        <dbReference type="ChEBI" id="CHEBI:15378"/>
        <dbReference type="ChEBI" id="CHEBI:29999"/>
        <dbReference type="ChEBI" id="CHEBI:30616"/>
        <dbReference type="ChEBI" id="CHEBI:83421"/>
        <dbReference type="ChEBI" id="CHEBI:456216"/>
        <dbReference type="EC" id="2.7.11.1"/>
    </reaction>
</comment>
<evidence type="ECO:0000256" key="7">
    <source>
        <dbReference type="ARBA" id="ARBA00022692"/>
    </source>
</evidence>
<keyword evidence="7 20" id="KW-0812">Transmembrane</keyword>
<sequence length="1008" mass="111874">MEFFLDKRASSRANLAKRLFIASVCAVFVFTSAAQLLPVDEVAVLRTISSTLRNNHWNISRSSCTDFTGFNITIVPGDIESNVTCDCSFINNTVCHVTNILLKGLNLTGTLPVEFVNLTYLREIDLTRNYLNGTIPRMFGLLRVVNISLVGNRLTGRIPDEIGDITTLEDLVLEDNLLEGNLPAGLGRLRNLRRLLLSANNLNGTIPETYANLRNLTEFRIDGNAISGRIPEFIGNWTLLVRLDMQGTSMVGPIPATISRLRNLTELRISDLRGPNMTFPDLRGMTAMLRLILRNCSITGRIPPYLGNLPELRLLDLSFNMLNGEIPVELQGLDRLDFMFLSHNSLTGGVPDWIMDRRDDSIDLSYNNFTQSRPVGCTSFTNINLVASHSASSSNSVPWCLSQDLPCSGNANHHSLFINCGGRATGYEGNEYEVNLSEQGASYFETRDERWAYSNSGAFMGLERDSRYIAVNDSPMIDADAEFYQTARLSPSSLKYYGLCMRRGSYRVRLFFAEIMYFDNATYSSLGRRIFDVAIQGQVVLPEFDIAREANGVRRGIMREFEVTVNGSTLEIHLYWTGKGTTAIPDRGVYGPLISAIAVTPNFDVSTGLSAGAIAGIAISSFLVVLLLVLAVLWKMGCLGGKSAEEKELRGLDLQTGYFSLRQIKSATNNFDIANKIGEGGFGPVYKGVLSDGTVIAVKQLSSKSKQGNREFVNEIGMISALQHPNLVKLFGCCIEGNQLLLIYEYLENNCLARALFGKEEQRLNLDWSTRKKICMGIAKGLAYLHEESRLKIVHRDIKATNVLLDKDLNAKISDFGLAKLDEEENTHISTRIAGTIGYMAPEYAMRGYLTDKADVYSFGIVLLEIVSGKSNTNYRPKEEFVYLLDWAYVLQEQGNLLDLVDPCLGSDYSKSEALKILNMSLLCTSISPTLRPTMSTVVSMLEGKTKVQVPAVRRGSMDEDVRFRALEVLSQDSQTRVSLMSQDSRELGPRVDSSVTSKDEARESSLF</sequence>
<dbReference type="FunFam" id="3.30.200.20:FF:000217">
    <property type="entry name" value="probable LRR receptor-like serine/threonine-protein kinase At1g53430"/>
    <property type="match status" value="1"/>
</dbReference>
<dbReference type="InterPro" id="IPR000719">
    <property type="entry name" value="Prot_kinase_dom"/>
</dbReference>
<evidence type="ECO:0000256" key="14">
    <source>
        <dbReference type="ARBA" id="ARBA00023136"/>
    </source>
</evidence>
<evidence type="ECO:0000256" key="18">
    <source>
        <dbReference type="ARBA" id="ARBA00048679"/>
    </source>
</evidence>
<evidence type="ECO:0000256" key="15">
    <source>
        <dbReference type="ARBA" id="ARBA00023170"/>
    </source>
</evidence>
<keyword evidence="6" id="KW-0808">Transferase</keyword>
<evidence type="ECO:0000256" key="3">
    <source>
        <dbReference type="ARBA" id="ARBA00022527"/>
    </source>
</evidence>
<dbReference type="PANTHER" id="PTHR48006:SF60">
    <property type="entry name" value="PROTEIN KINASE DOMAIN-CONTAINING PROTEIN"/>
    <property type="match status" value="1"/>
</dbReference>
<evidence type="ECO:0000256" key="6">
    <source>
        <dbReference type="ARBA" id="ARBA00022679"/>
    </source>
</evidence>
<dbReference type="FunFam" id="1.10.510.10:FF:000044">
    <property type="entry name" value="Putative LRR receptor-like serine/threonine-protein kinase"/>
    <property type="match status" value="1"/>
</dbReference>
<keyword evidence="13 20" id="KW-1133">Transmembrane helix</keyword>
<dbReference type="Gene3D" id="2.60.120.430">
    <property type="entry name" value="Galactose-binding lectin"/>
    <property type="match status" value="1"/>
</dbReference>
<keyword evidence="8" id="KW-0732">Signal</keyword>
<evidence type="ECO:0000256" key="12">
    <source>
        <dbReference type="ARBA" id="ARBA00022840"/>
    </source>
</evidence>
<dbReference type="FunFam" id="3.80.10.10:FF:001022">
    <property type="entry name" value="Probable LRR receptor-like serine/threonine-protein kinase At1g53420"/>
    <property type="match status" value="1"/>
</dbReference>
<keyword evidence="16" id="KW-0325">Glycoprotein</keyword>
<dbReference type="Gene3D" id="3.30.200.20">
    <property type="entry name" value="Phosphorylase Kinase, domain 1"/>
    <property type="match status" value="1"/>
</dbReference>
<dbReference type="PANTHER" id="PTHR48006">
    <property type="entry name" value="LEUCINE-RICH REPEAT-CONTAINING PROTEIN DDB_G0281931-RELATED"/>
    <property type="match status" value="1"/>
</dbReference>
<dbReference type="GO" id="GO:0005524">
    <property type="term" value="F:ATP binding"/>
    <property type="evidence" value="ECO:0007669"/>
    <property type="project" value="UniProtKB-KW"/>
</dbReference>
<evidence type="ECO:0000256" key="16">
    <source>
        <dbReference type="ARBA" id="ARBA00023180"/>
    </source>
</evidence>
<keyword evidence="11" id="KW-0418">Kinase</keyword>
<feature type="compositionally biased region" description="Basic and acidic residues" evidence="19">
    <location>
        <begin position="998"/>
        <end position="1008"/>
    </location>
</feature>
<keyword evidence="14 20" id="KW-0472">Membrane</keyword>
<evidence type="ECO:0000256" key="20">
    <source>
        <dbReference type="SAM" id="Phobius"/>
    </source>
</evidence>
<dbReference type="InterPro" id="IPR051824">
    <property type="entry name" value="LRR_Rcpt-Like_S/T_Kinase"/>
</dbReference>
<dbReference type="EC" id="2.7.11.1" evidence="2"/>
<evidence type="ECO:0000256" key="13">
    <source>
        <dbReference type="ARBA" id="ARBA00022989"/>
    </source>
</evidence>
<comment type="caution">
    <text evidence="22">The sequence shown here is derived from an EMBL/GenBank/DDBJ whole genome shotgun (WGS) entry which is preliminary data.</text>
</comment>
<evidence type="ECO:0000313" key="22">
    <source>
        <dbReference type="EMBL" id="KAL3646233.1"/>
    </source>
</evidence>
<keyword evidence="9" id="KW-0677">Repeat</keyword>
<organism evidence="22 23">
    <name type="scientific">Castilleja foliolosa</name>
    <dbReference type="NCBI Taxonomy" id="1961234"/>
    <lineage>
        <taxon>Eukaryota</taxon>
        <taxon>Viridiplantae</taxon>
        <taxon>Streptophyta</taxon>
        <taxon>Embryophyta</taxon>
        <taxon>Tracheophyta</taxon>
        <taxon>Spermatophyta</taxon>
        <taxon>Magnoliopsida</taxon>
        <taxon>eudicotyledons</taxon>
        <taxon>Gunneridae</taxon>
        <taxon>Pentapetalae</taxon>
        <taxon>asterids</taxon>
        <taxon>lamiids</taxon>
        <taxon>Lamiales</taxon>
        <taxon>Orobanchaceae</taxon>
        <taxon>Pedicularideae</taxon>
        <taxon>Castillejinae</taxon>
        <taxon>Castilleja</taxon>
    </lineage>
</organism>
<comment type="catalytic activity">
    <reaction evidence="17">
        <text>L-threonyl-[protein] + ATP = O-phospho-L-threonyl-[protein] + ADP + H(+)</text>
        <dbReference type="Rhea" id="RHEA:46608"/>
        <dbReference type="Rhea" id="RHEA-COMP:11060"/>
        <dbReference type="Rhea" id="RHEA-COMP:11605"/>
        <dbReference type="ChEBI" id="CHEBI:15378"/>
        <dbReference type="ChEBI" id="CHEBI:30013"/>
        <dbReference type="ChEBI" id="CHEBI:30616"/>
        <dbReference type="ChEBI" id="CHEBI:61977"/>
        <dbReference type="ChEBI" id="CHEBI:456216"/>
        <dbReference type="EC" id="2.7.11.1"/>
    </reaction>
</comment>
<dbReference type="GO" id="GO:0004674">
    <property type="term" value="F:protein serine/threonine kinase activity"/>
    <property type="evidence" value="ECO:0007669"/>
    <property type="project" value="UniProtKB-KW"/>
</dbReference>
<dbReference type="Pfam" id="PF11721">
    <property type="entry name" value="Malectin"/>
    <property type="match status" value="1"/>
</dbReference>
<evidence type="ECO:0000259" key="21">
    <source>
        <dbReference type="PROSITE" id="PS50011"/>
    </source>
</evidence>
<name>A0ABD3DVU1_9LAMI</name>
<evidence type="ECO:0000256" key="4">
    <source>
        <dbReference type="ARBA" id="ARBA00022553"/>
    </source>
</evidence>
<evidence type="ECO:0000256" key="5">
    <source>
        <dbReference type="ARBA" id="ARBA00022614"/>
    </source>
</evidence>